<feature type="disulfide bond" evidence="2">
    <location>
        <begin position="79"/>
        <end position="97"/>
    </location>
</feature>
<dbReference type="PROSITE" id="PS01209">
    <property type="entry name" value="LDLRA_1"/>
    <property type="match status" value="1"/>
</dbReference>
<feature type="non-terminal residue" evidence="4">
    <location>
        <position position="1"/>
    </location>
</feature>
<dbReference type="InterPro" id="IPR037448">
    <property type="entry name" value="Zig-8"/>
</dbReference>
<feature type="non-terminal residue" evidence="4">
    <location>
        <position position="106"/>
    </location>
</feature>
<dbReference type="InterPro" id="IPR036055">
    <property type="entry name" value="LDL_receptor-like_sf"/>
</dbReference>
<evidence type="ECO:0000313" key="4">
    <source>
        <dbReference type="EMBL" id="CAL4140402.1"/>
    </source>
</evidence>
<dbReference type="CDD" id="cd00112">
    <property type="entry name" value="LDLa"/>
    <property type="match status" value="1"/>
</dbReference>
<organism evidence="4 5">
    <name type="scientific">Meganyctiphanes norvegica</name>
    <name type="common">Northern krill</name>
    <name type="synonym">Thysanopoda norvegica</name>
    <dbReference type="NCBI Taxonomy" id="48144"/>
    <lineage>
        <taxon>Eukaryota</taxon>
        <taxon>Metazoa</taxon>
        <taxon>Ecdysozoa</taxon>
        <taxon>Arthropoda</taxon>
        <taxon>Crustacea</taxon>
        <taxon>Multicrustacea</taxon>
        <taxon>Malacostraca</taxon>
        <taxon>Eumalacostraca</taxon>
        <taxon>Eucarida</taxon>
        <taxon>Euphausiacea</taxon>
        <taxon>Euphausiidae</taxon>
        <taxon>Meganyctiphanes</taxon>
    </lineage>
</organism>
<dbReference type="SUPFAM" id="SSF57424">
    <property type="entry name" value="LDL receptor-like module"/>
    <property type="match status" value="1"/>
</dbReference>
<keyword evidence="1 2" id="KW-1015">Disulfide bond</keyword>
<proteinExistence type="predicted"/>
<evidence type="ECO:0000259" key="3">
    <source>
        <dbReference type="Pfam" id="PF07686"/>
    </source>
</evidence>
<dbReference type="PANTHER" id="PTHR23279">
    <property type="entry name" value="DEFECTIVE PROBOSCIS EXTENSION RESPONSE DPR -RELATED"/>
    <property type="match status" value="1"/>
</dbReference>
<dbReference type="Gene3D" id="2.60.40.10">
    <property type="entry name" value="Immunoglobulins"/>
    <property type="match status" value="1"/>
</dbReference>
<dbReference type="InterPro" id="IPR013106">
    <property type="entry name" value="Ig_V-set"/>
</dbReference>
<evidence type="ECO:0000256" key="1">
    <source>
        <dbReference type="ARBA" id="ARBA00023157"/>
    </source>
</evidence>
<dbReference type="SUPFAM" id="SSF48726">
    <property type="entry name" value="Immunoglobulin"/>
    <property type="match status" value="1"/>
</dbReference>
<dbReference type="InterPro" id="IPR002172">
    <property type="entry name" value="LDrepeatLR_classA_rpt"/>
</dbReference>
<dbReference type="PROSITE" id="PS50068">
    <property type="entry name" value="LDLRA_2"/>
    <property type="match status" value="1"/>
</dbReference>
<dbReference type="Gene3D" id="4.10.400.10">
    <property type="entry name" value="Low-density Lipoprotein Receptor"/>
    <property type="match status" value="1"/>
</dbReference>
<dbReference type="Pfam" id="PF00057">
    <property type="entry name" value="Ldl_recept_a"/>
    <property type="match status" value="1"/>
</dbReference>
<dbReference type="InterPro" id="IPR023415">
    <property type="entry name" value="LDLR_class-A_CS"/>
</dbReference>
<dbReference type="GO" id="GO:0050808">
    <property type="term" value="P:synapse organization"/>
    <property type="evidence" value="ECO:0007669"/>
    <property type="project" value="TreeGrafter"/>
</dbReference>
<dbReference type="InterPro" id="IPR036179">
    <property type="entry name" value="Ig-like_dom_sf"/>
</dbReference>
<dbReference type="InterPro" id="IPR013783">
    <property type="entry name" value="Ig-like_fold"/>
</dbReference>
<keyword evidence="5" id="KW-1185">Reference proteome</keyword>
<protein>
    <recommendedName>
        <fullName evidence="3">Immunoglobulin V-set domain-containing protein</fullName>
    </recommendedName>
</protein>
<reference evidence="4 5" key="1">
    <citation type="submission" date="2024-05" db="EMBL/GenBank/DDBJ databases">
        <authorList>
            <person name="Wallberg A."/>
        </authorList>
    </citation>
    <scope>NUCLEOTIDE SEQUENCE [LARGE SCALE GENOMIC DNA]</scope>
</reference>
<accession>A0AAV2RTW3</accession>
<dbReference type="Proteomes" id="UP001497623">
    <property type="component" value="Unassembled WGS sequence"/>
</dbReference>
<gene>
    <name evidence="4" type="ORF">MNOR_LOCUS28617</name>
</gene>
<evidence type="ECO:0000256" key="2">
    <source>
        <dbReference type="PROSITE-ProRule" id="PRU00124"/>
    </source>
</evidence>
<evidence type="ECO:0000313" key="5">
    <source>
        <dbReference type="Proteomes" id="UP001497623"/>
    </source>
</evidence>
<feature type="domain" description="Immunoglobulin V-set" evidence="3">
    <location>
        <begin position="20"/>
        <end position="63"/>
    </location>
</feature>
<feature type="disulfide bond" evidence="2">
    <location>
        <begin position="91"/>
        <end position="106"/>
    </location>
</feature>
<dbReference type="PANTHER" id="PTHR23279:SF36">
    <property type="entry name" value="DEFECTIVE PROBOSCIS EXTENSION RESPONSE 9, ISOFORM A"/>
    <property type="match status" value="1"/>
</dbReference>
<name>A0AAV2RTW3_MEGNR</name>
<comment type="caution">
    <text evidence="4">The sequence shown here is derived from an EMBL/GenBank/DDBJ whole genome shotgun (WGS) entry which is preliminary data.</text>
</comment>
<sequence>VAWIFVETQTVLTIHHTIMTRNPRFSLARNDHKHWYLKISDVKPTDRGSYMCQVNTDPMMSQTGFLDVQEPCSANEFMCNDRSCVPLSERCDGIEQCPDRSDEVNC</sequence>
<feature type="disulfide bond" evidence="2">
    <location>
        <begin position="72"/>
        <end position="84"/>
    </location>
</feature>
<dbReference type="GO" id="GO:0032589">
    <property type="term" value="C:neuron projection membrane"/>
    <property type="evidence" value="ECO:0007669"/>
    <property type="project" value="TreeGrafter"/>
</dbReference>
<dbReference type="Pfam" id="PF07686">
    <property type="entry name" value="V-set"/>
    <property type="match status" value="1"/>
</dbReference>
<dbReference type="SMART" id="SM00192">
    <property type="entry name" value="LDLa"/>
    <property type="match status" value="1"/>
</dbReference>
<dbReference type="AlphaFoldDB" id="A0AAV2RTW3"/>
<dbReference type="EMBL" id="CAXKWB010031870">
    <property type="protein sequence ID" value="CAL4140402.1"/>
    <property type="molecule type" value="Genomic_DNA"/>
</dbReference>